<dbReference type="Pfam" id="PF06148">
    <property type="entry name" value="COG2_N"/>
    <property type="match status" value="1"/>
</dbReference>
<dbReference type="EMBL" id="OZ022405">
    <property type="protein sequence ID" value="CAK9436426.1"/>
    <property type="molecule type" value="Genomic_DNA"/>
</dbReference>
<evidence type="ECO:0000313" key="11">
    <source>
        <dbReference type="Proteomes" id="UP001497383"/>
    </source>
</evidence>
<accession>A0ABP0ZF19</accession>
<dbReference type="Proteomes" id="UP001497383">
    <property type="component" value="Chromosome 1"/>
</dbReference>
<dbReference type="GeneID" id="92206180"/>
<keyword evidence="6" id="KW-0333">Golgi apparatus</keyword>
<evidence type="ECO:0000256" key="2">
    <source>
        <dbReference type="ARBA" id="ARBA00007603"/>
    </source>
</evidence>
<evidence type="ECO:0000256" key="5">
    <source>
        <dbReference type="ARBA" id="ARBA00022927"/>
    </source>
</evidence>
<keyword evidence="4" id="KW-0813">Transport</keyword>
<evidence type="ECO:0000259" key="9">
    <source>
        <dbReference type="Pfam" id="PF06148"/>
    </source>
</evidence>
<comment type="subcellular location">
    <subcellularLocation>
        <location evidence="1">Golgi apparatus membrane</location>
        <topology evidence="1">Peripheral membrane protein</topology>
    </subcellularLocation>
</comment>
<organism evidence="10 11">
    <name type="scientific">Lodderomyces beijingensis</name>
    <dbReference type="NCBI Taxonomy" id="1775926"/>
    <lineage>
        <taxon>Eukaryota</taxon>
        <taxon>Fungi</taxon>
        <taxon>Dikarya</taxon>
        <taxon>Ascomycota</taxon>
        <taxon>Saccharomycotina</taxon>
        <taxon>Pichiomycetes</taxon>
        <taxon>Debaryomycetaceae</taxon>
        <taxon>Candida/Lodderomyces clade</taxon>
        <taxon>Lodderomyces</taxon>
    </lineage>
</organism>
<dbReference type="PANTHER" id="PTHR12961:SF0">
    <property type="entry name" value="CONSERVED OLIGOMERIC GOLGI COMPLEX SUBUNIT 2"/>
    <property type="match status" value="1"/>
</dbReference>
<comment type="similarity">
    <text evidence="2">Belongs to the COG2 family.</text>
</comment>
<sequence length="240" mass="27854">MDHNDYETPEEFPFPVSIVATNFKGEFKQEHIDHFLYKNHRFTSLDILIKDLKKLSSQLNQNLLDLVNHDYNDFIKLGKSINGGSDLISSISEDLKNFKNELTRLSDKFSTMDDMVREALETRQALIDVKTNLKLSLLMHDQIQLFDACVKEDKMSAEQLRKVTGVYLSIMNIEEYLQRSGEFKVEGRTHFEEQYVQSKISSIFLEFKSYLQETADKNRTERDGDLALEIAKINTVLGLK</sequence>
<protein>
    <recommendedName>
        <fullName evidence="3">Conserved oligomeric Golgi complex subunit 2</fullName>
    </recommendedName>
    <alternativeName>
        <fullName evidence="8">Component of oligomeric Golgi complex 2</fullName>
    </alternativeName>
</protein>
<dbReference type="InterPro" id="IPR024602">
    <property type="entry name" value="COG_su2_N"/>
</dbReference>
<evidence type="ECO:0000313" key="10">
    <source>
        <dbReference type="EMBL" id="CAK9436426.1"/>
    </source>
</evidence>
<evidence type="ECO:0000256" key="1">
    <source>
        <dbReference type="ARBA" id="ARBA00004395"/>
    </source>
</evidence>
<keyword evidence="11" id="KW-1185">Reference proteome</keyword>
<keyword evidence="7" id="KW-0472">Membrane</keyword>
<proteinExistence type="inferred from homology"/>
<evidence type="ECO:0000256" key="3">
    <source>
        <dbReference type="ARBA" id="ARBA00020977"/>
    </source>
</evidence>
<feature type="domain" description="Conserved oligomeric Golgi complex subunit 2 N-terminal" evidence="9">
    <location>
        <begin position="33"/>
        <end position="91"/>
    </location>
</feature>
<evidence type="ECO:0000256" key="8">
    <source>
        <dbReference type="ARBA" id="ARBA00031344"/>
    </source>
</evidence>
<dbReference type="PANTHER" id="PTHR12961">
    <property type="entry name" value="CONSERVED OLIGOMERIC GOLGI COMPLEX COMPONENT 2"/>
    <property type="match status" value="1"/>
</dbReference>
<dbReference type="InterPro" id="IPR009316">
    <property type="entry name" value="COG2"/>
</dbReference>
<evidence type="ECO:0000256" key="4">
    <source>
        <dbReference type="ARBA" id="ARBA00022448"/>
    </source>
</evidence>
<keyword evidence="5" id="KW-0653">Protein transport</keyword>
<evidence type="ECO:0000256" key="7">
    <source>
        <dbReference type="ARBA" id="ARBA00023136"/>
    </source>
</evidence>
<name>A0ABP0ZF19_9ASCO</name>
<evidence type="ECO:0000256" key="6">
    <source>
        <dbReference type="ARBA" id="ARBA00023034"/>
    </source>
</evidence>
<gene>
    <name evidence="10" type="ORF">LODBEIA_P09840</name>
</gene>
<dbReference type="RefSeq" id="XP_066827922.1">
    <property type="nucleotide sequence ID" value="XM_066976964.1"/>
</dbReference>
<reference evidence="10 11" key="1">
    <citation type="submission" date="2024-03" db="EMBL/GenBank/DDBJ databases">
        <authorList>
            <person name="Brejova B."/>
        </authorList>
    </citation>
    <scope>NUCLEOTIDE SEQUENCE [LARGE SCALE GENOMIC DNA]</scope>
    <source>
        <strain evidence="10 11">CBS 14171</strain>
    </source>
</reference>